<dbReference type="SMART" id="SM00490">
    <property type="entry name" value="HELICc"/>
    <property type="match status" value="1"/>
</dbReference>
<evidence type="ECO:0000256" key="2">
    <source>
        <dbReference type="ARBA" id="ARBA00022801"/>
    </source>
</evidence>
<feature type="domain" description="Helicase ATP-binding" evidence="5">
    <location>
        <begin position="187"/>
        <end position="354"/>
    </location>
</feature>
<dbReference type="Pfam" id="PF00271">
    <property type="entry name" value="Helicase_C"/>
    <property type="match status" value="1"/>
</dbReference>
<dbReference type="PROSITE" id="PS51194">
    <property type="entry name" value="HELICASE_CTER"/>
    <property type="match status" value="1"/>
</dbReference>
<dbReference type="GO" id="GO:0015616">
    <property type="term" value="F:DNA translocase activity"/>
    <property type="evidence" value="ECO:0007669"/>
    <property type="project" value="TreeGrafter"/>
</dbReference>
<feature type="domain" description="Helicase C-terminal" evidence="6">
    <location>
        <begin position="515"/>
        <end position="673"/>
    </location>
</feature>
<dbReference type="PROSITE" id="PS51192">
    <property type="entry name" value="HELICASE_ATP_BIND_1"/>
    <property type="match status" value="1"/>
</dbReference>
<evidence type="ECO:0000313" key="8">
    <source>
        <dbReference type="Proteomes" id="UP000281406"/>
    </source>
</evidence>
<accession>A0A3N0XSD7</accession>
<dbReference type="InterPro" id="IPR049730">
    <property type="entry name" value="SNF2/RAD54-like_C"/>
</dbReference>
<dbReference type="InterPro" id="IPR014001">
    <property type="entry name" value="Helicase_ATP-bd"/>
</dbReference>
<reference evidence="7 8" key="1">
    <citation type="submission" date="2018-10" db="EMBL/GenBank/DDBJ databases">
        <title>Genome assembly for a Yunnan-Guizhou Plateau 3E fish, Anabarilius grahami (Regan), and its evolutionary and genetic applications.</title>
        <authorList>
            <person name="Jiang W."/>
        </authorList>
    </citation>
    <scope>NUCLEOTIDE SEQUENCE [LARGE SCALE GENOMIC DNA]</scope>
    <source>
        <strain evidence="7">AG-KIZ</strain>
        <tissue evidence="7">Muscle</tissue>
    </source>
</reference>
<evidence type="ECO:0000259" key="6">
    <source>
        <dbReference type="PROSITE" id="PS51194"/>
    </source>
</evidence>
<dbReference type="PANTHER" id="PTHR45629">
    <property type="entry name" value="SNF2/RAD54 FAMILY MEMBER"/>
    <property type="match status" value="1"/>
</dbReference>
<dbReference type="Gene3D" id="1.20.120.850">
    <property type="entry name" value="SWI2/SNF2 ATPases, N-terminal domain"/>
    <property type="match status" value="1"/>
</dbReference>
<sequence length="782" mass="87800">MWCKASSRKHKRWEGDAVLVARGRTVVLKDMEGRDIGRGSGYKASELESLCEGQTLMVGGKQIEVMGVISDEDYAKGRCFQDAAVETPAETVLKAPVYRPVSKSFSRPALMGGALRETETDKPICKPRHDPNTPGALVMPRPTTEHQWLYNKSSSPLVDVVIDPHLTNHLRPHQREGVVFLYECLMGMRLPGRCGAILADEMGLGKTLQCVCILWTLLRQGPYGGRPVLKRALVVCPGSLVKNWAAEFKKWLGRERISVYTVDQDHRVEDFVSSPLCSVMVISYEMFLRSVDQLKELDFGVLICDEGHRLKNSNIKTASALTALSCERRLILTGTPVQNDLQEFYSIVEFVNPGILGTSAAYRKIYEEPILRSRQPTCTDEERCIGEERAAELFRLTGVFTLRRTQEIINQYLSERIEWTVFCKPTELQLRLYGVLLATRPIRACLSGASTHTYSHSPHLVCINALKKLCNHPRLLYNTLQEKSDEMYEDGIMELFPDGYSTGAFSSADSGKLLVLTDLLSAIQRVNRTDRVVLVSNYTQTLDLLKDVCDQIGYKWCRLDGKTPVAQRQRIVDSFNSPHSSNFLLLLSSKAGGVGLNLIGASHLVLYDIDWNPANDIQAMARVWRDGQKKTVHIYRFLTTGSIEEKIYQRQVSKQGLSGTVVDLAKKAEHSSFSAEELRDLFSFEPNTSCLTHDLLDCQCTGDGNTPGFVKEINEETGRACQLGRHADSTVSFPQRVSMSELMQWRHFSGAVQSYNDIYLNHARNHITYAFQSTTSKSQTTV</sequence>
<dbReference type="GO" id="GO:0007131">
    <property type="term" value="P:reciprocal meiotic recombination"/>
    <property type="evidence" value="ECO:0007669"/>
    <property type="project" value="TreeGrafter"/>
</dbReference>
<dbReference type="GO" id="GO:0000724">
    <property type="term" value="P:double-strand break repair via homologous recombination"/>
    <property type="evidence" value="ECO:0007669"/>
    <property type="project" value="TreeGrafter"/>
</dbReference>
<evidence type="ECO:0000256" key="1">
    <source>
        <dbReference type="ARBA" id="ARBA00022741"/>
    </source>
</evidence>
<dbReference type="SMART" id="SM00487">
    <property type="entry name" value="DEXDc"/>
    <property type="match status" value="1"/>
</dbReference>
<keyword evidence="8" id="KW-1185">Reference proteome</keyword>
<evidence type="ECO:0000313" key="7">
    <source>
        <dbReference type="EMBL" id="ROJ29167.1"/>
    </source>
</evidence>
<evidence type="ECO:0000256" key="3">
    <source>
        <dbReference type="ARBA" id="ARBA00022806"/>
    </source>
</evidence>
<dbReference type="InterPro" id="IPR038718">
    <property type="entry name" value="SNF2-like_sf"/>
</dbReference>
<dbReference type="FunFam" id="3.40.50.10810:FF:000020">
    <property type="entry name" value="DNA repair and recombination protein RAD54B"/>
    <property type="match status" value="1"/>
</dbReference>
<dbReference type="PANTHER" id="PTHR45629:SF7">
    <property type="entry name" value="DNA EXCISION REPAIR PROTEIN ERCC-6-RELATED"/>
    <property type="match status" value="1"/>
</dbReference>
<dbReference type="FunFam" id="3.40.50.300:FF:000332">
    <property type="entry name" value="DNA repair and recombination protein RAD54-like"/>
    <property type="match status" value="1"/>
</dbReference>
<evidence type="ECO:0000259" key="5">
    <source>
        <dbReference type="PROSITE" id="PS51192"/>
    </source>
</evidence>
<dbReference type="Gene3D" id="3.40.50.300">
    <property type="entry name" value="P-loop containing nucleotide triphosphate hydrolases"/>
    <property type="match status" value="1"/>
</dbReference>
<dbReference type="CDD" id="cd18793">
    <property type="entry name" value="SF2_C_SNF"/>
    <property type="match status" value="1"/>
</dbReference>
<evidence type="ECO:0000256" key="4">
    <source>
        <dbReference type="ARBA" id="ARBA00022840"/>
    </source>
</evidence>
<dbReference type="InterPro" id="IPR001650">
    <property type="entry name" value="Helicase_C-like"/>
</dbReference>
<keyword evidence="1" id="KW-0547">Nucleotide-binding</keyword>
<keyword evidence="3" id="KW-0347">Helicase</keyword>
<protein>
    <submittedName>
        <fullName evidence="7">DNA repair and recombination protein RAD54B</fullName>
    </submittedName>
</protein>
<dbReference type="GO" id="GO:0005524">
    <property type="term" value="F:ATP binding"/>
    <property type="evidence" value="ECO:0007669"/>
    <property type="project" value="UniProtKB-KW"/>
</dbReference>
<dbReference type="EMBL" id="RJVU01062584">
    <property type="protein sequence ID" value="ROJ29167.1"/>
    <property type="molecule type" value="Genomic_DNA"/>
</dbReference>
<dbReference type="InterPro" id="IPR027417">
    <property type="entry name" value="P-loop_NTPase"/>
</dbReference>
<dbReference type="OrthoDB" id="413460at2759"/>
<dbReference type="InterPro" id="IPR050496">
    <property type="entry name" value="SNF2_RAD54_helicase_repair"/>
</dbReference>
<dbReference type="SUPFAM" id="SSF52540">
    <property type="entry name" value="P-loop containing nucleoside triphosphate hydrolases"/>
    <property type="match status" value="2"/>
</dbReference>
<proteinExistence type="predicted"/>
<dbReference type="InterPro" id="IPR000330">
    <property type="entry name" value="SNF2_N"/>
</dbReference>
<dbReference type="GO" id="GO:0016787">
    <property type="term" value="F:hydrolase activity"/>
    <property type="evidence" value="ECO:0007669"/>
    <property type="project" value="UniProtKB-KW"/>
</dbReference>
<dbReference type="AlphaFoldDB" id="A0A3N0XSD7"/>
<dbReference type="GO" id="GO:0004386">
    <property type="term" value="F:helicase activity"/>
    <property type="evidence" value="ECO:0007669"/>
    <property type="project" value="UniProtKB-KW"/>
</dbReference>
<organism evidence="7 8">
    <name type="scientific">Anabarilius grahami</name>
    <name type="common">Kanglang fish</name>
    <name type="synonym">Barilius grahami</name>
    <dbReference type="NCBI Taxonomy" id="495550"/>
    <lineage>
        <taxon>Eukaryota</taxon>
        <taxon>Metazoa</taxon>
        <taxon>Chordata</taxon>
        <taxon>Craniata</taxon>
        <taxon>Vertebrata</taxon>
        <taxon>Euteleostomi</taxon>
        <taxon>Actinopterygii</taxon>
        <taxon>Neopterygii</taxon>
        <taxon>Teleostei</taxon>
        <taxon>Ostariophysi</taxon>
        <taxon>Cypriniformes</taxon>
        <taxon>Xenocyprididae</taxon>
        <taxon>Xenocypridinae</taxon>
        <taxon>Xenocypridinae incertae sedis</taxon>
        <taxon>Anabarilius</taxon>
    </lineage>
</organism>
<comment type="caution">
    <text evidence="7">The sequence shown here is derived from an EMBL/GenBank/DDBJ whole genome shotgun (WGS) entry which is preliminary data.</text>
</comment>
<dbReference type="GO" id="GO:0005634">
    <property type="term" value="C:nucleus"/>
    <property type="evidence" value="ECO:0007669"/>
    <property type="project" value="TreeGrafter"/>
</dbReference>
<dbReference type="Proteomes" id="UP000281406">
    <property type="component" value="Unassembled WGS sequence"/>
</dbReference>
<dbReference type="Pfam" id="PF00176">
    <property type="entry name" value="SNF2-rel_dom"/>
    <property type="match status" value="1"/>
</dbReference>
<gene>
    <name evidence="7" type="ORF">DPX16_13611</name>
</gene>
<keyword evidence="4" id="KW-0067">ATP-binding</keyword>
<dbReference type="Gene3D" id="3.40.50.10810">
    <property type="entry name" value="Tandem AAA-ATPase domain"/>
    <property type="match status" value="1"/>
</dbReference>
<keyword evidence="2" id="KW-0378">Hydrolase</keyword>
<name>A0A3N0XSD7_ANAGA</name>